<comment type="caution">
    <text evidence="2">The sequence shown here is derived from an EMBL/GenBank/DDBJ whole genome shotgun (WGS) entry which is preliminary data.</text>
</comment>
<evidence type="ECO:0000313" key="3">
    <source>
        <dbReference type="Proteomes" id="UP001204000"/>
    </source>
</evidence>
<proteinExistence type="predicted"/>
<sequence>MSNAEIANRLHYSEITIRKRVSSILAKFDLPSRSRLIALSHD</sequence>
<keyword evidence="3" id="KW-1185">Reference proteome</keyword>
<dbReference type="InterPro" id="IPR036388">
    <property type="entry name" value="WH-like_DNA-bd_sf"/>
</dbReference>
<dbReference type="EMBL" id="JAMFTQ010000002">
    <property type="protein sequence ID" value="MCP1387085.1"/>
    <property type="molecule type" value="Genomic_DNA"/>
</dbReference>
<dbReference type="Pfam" id="PF00196">
    <property type="entry name" value="GerE"/>
    <property type="match status" value="1"/>
</dbReference>
<accession>A0ABT1FZ83</accession>
<evidence type="ECO:0000313" key="2">
    <source>
        <dbReference type="EMBL" id="MCP1387085.1"/>
    </source>
</evidence>
<evidence type="ECO:0000259" key="1">
    <source>
        <dbReference type="PROSITE" id="PS50043"/>
    </source>
</evidence>
<dbReference type="Proteomes" id="UP001204000">
    <property type="component" value="Unassembled WGS sequence"/>
</dbReference>
<name>A0ABT1FZ83_9CORY</name>
<feature type="domain" description="HTH luxR-type" evidence="1">
    <location>
        <begin position="1"/>
        <end position="42"/>
    </location>
</feature>
<dbReference type="SUPFAM" id="SSF46894">
    <property type="entry name" value="C-terminal effector domain of the bipartite response regulators"/>
    <property type="match status" value="1"/>
</dbReference>
<dbReference type="Gene3D" id="1.10.10.10">
    <property type="entry name" value="Winged helix-like DNA-binding domain superfamily/Winged helix DNA-binding domain"/>
    <property type="match status" value="1"/>
</dbReference>
<dbReference type="PROSITE" id="PS50043">
    <property type="entry name" value="HTH_LUXR_2"/>
    <property type="match status" value="1"/>
</dbReference>
<organism evidence="2 3">
    <name type="scientific">Corynebacterium stercoris</name>
    <dbReference type="NCBI Taxonomy" id="2943490"/>
    <lineage>
        <taxon>Bacteria</taxon>
        <taxon>Bacillati</taxon>
        <taxon>Actinomycetota</taxon>
        <taxon>Actinomycetes</taxon>
        <taxon>Mycobacteriales</taxon>
        <taxon>Corynebacteriaceae</taxon>
        <taxon>Corynebacterium</taxon>
    </lineage>
</organism>
<reference evidence="2" key="1">
    <citation type="submission" date="2022-05" db="EMBL/GenBank/DDBJ databases">
        <title>Corynebacterium sp. TA-R-1 sp. nov., isolated from human feces.</title>
        <authorList>
            <person name="Shamsuzzaman M."/>
            <person name="Dahal R.H."/>
        </authorList>
    </citation>
    <scope>NUCLEOTIDE SEQUENCE</scope>
    <source>
        <strain evidence="2">TA-R-1</strain>
    </source>
</reference>
<dbReference type="InterPro" id="IPR000792">
    <property type="entry name" value="Tscrpt_reg_LuxR_C"/>
</dbReference>
<gene>
    <name evidence="2" type="ORF">M5J20_02620</name>
</gene>
<protein>
    <submittedName>
        <fullName evidence="2">LuxR C-terminal-related transcriptional regulator</fullName>
    </submittedName>
</protein>
<dbReference type="InterPro" id="IPR016032">
    <property type="entry name" value="Sig_transdc_resp-reg_C-effctor"/>
</dbReference>